<evidence type="ECO:0000313" key="3">
    <source>
        <dbReference type="Proteomes" id="UP001140560"/>
    </source>
</evidence>
<feature type="region of interest" description="Disordered" evidence="1">
    <location>
        <begin position="115"/>
        <end position="147"/>
    </location>
</feature>
<reference evidence="2" key="1">
    <citation type="submission" date="2022-10" db="EMBL/GenBank/DDBJ databases">
        <title>Tapping the CABI collections for fungal endophytes: first genome assemblies for Collariella, Neodidymelliopsis, Ascochyta clinopodiicola, Didymella pomorum, Didymosphaeria variabile, Neocosmospora piperis and Neocucurbitaria cava.</title>
        <authorList>
            <person name="Hill R."/>
        </authorList>
    </citation>
    <scope>NUCLEOTIDE SEQUENCE</scope>
    <source>
        <strain evidence="2">IMI 356814</strain>
    </source>
</reference>
<feature type="compositionally biased region" description="Polar residues" evidence="1">
    <location>
        <begin position="66"/>
        <end position="97"/>
    </location>
</feature>
<keyword evidence="3" id="KW-1185">Reference proteome</keyword>
<proteinExistence type="predicted"/>
<organism evidence="2 3">
    <name type="scientific">Neocucurbitaria cava</name>
    <dbReference type="NCBI Taxonomy" id="798079"/>
    <lineage>
        <taxon>Eukaryota</taxon>
        <taxon>Fungi</taxon>
        <taxon>Dikarya</taxon>
        <taxon>Ascomycota</taxon>
        <taxon>Pezizomycotina</taxon>
        <taxon>Dothideomycetes</taxon>
        <taxon>Pleosporomycetidae</taxon>
        <taxon>Pleosporales</taxon>
        <taxon>Pleosporineae</taxon>
        <taxon>Cucurbitariaceae</taxon>
        <taxon>Neocucurbitaria</taxon>
    </lineage>
</organism>
<dbReference type="OrthoDB" id="3690573at2759"/>
<evidence type="ECO:0000256" key="1">
    <source>
        <dbReference type="SAM" id="MobiDB-lite"/>
    </source>
</evidence>
<feature type="compositionally biased region" description="Acidic residues" evidence="1">
    <location>
        <begin position="286"/>
        <end position="298"/>
    </location>
</feature>
<dbReference type="AlphaFoldDB" id="A0A9W8YC04"/>
<feature type="region of interest" description="Disordered" evidence="1">
    <location>
        <begin position="269"/>
        <end position="340"/>
    </location>
</feature>
<evidence type="ECO:0000313" key="2">
    <source>
        <dbReference type="EMBL" id="KAJ4373287.1"/>
    </source>
</evidence>
<gene>
    <name evidence="2" type="ORF">N0V83_003581</name>
</gene>
<dbReference type="EMBL" id="JAPEUY010000005">
    <property type="protein sequence ID" value="KAJ4373287.1"/>
    <property type="molecule type" value="Genomic_DNA"/>
</dbReference>
<feature type="compositionally biased region" description="Polar residues" evidence="1">
    <location>
        <begin position="1"/>
        <end position="24"/>
    </location>
</feature>
<protein>
    <submittedName>
        <fullName evidence="2">Uncharacterized protein</fullName>
    </submittedName>
</protein>
<feature type="region of interest" description="Disordered" evidence="1">
    <location>
        <begin position="1"/>
        <end position="97"/>
    </location>
</feature>
<feature type="compositionally biased region" description="Basic residues" evidence="1">
    <location>
        <begin position="128"/>
        <end position="140"/>
    </location>
</feature>
<dbReference type="Proteomes" id="UP001140560">
    <property type="component" value="Unassembled WGS sequence"/>
</dbReference>
<sequence length="561" mass="61828">MVSTRRSTANDASTNGMSKPNTSNRADDTIHVLVPSKTPSTPTALKLASTAPKLARPGSISEHDLSLTSTPVHDSSDKVTMSTPTQENKLPSKNNNESSSILQTLALRPASVSGGALNPIVVTDSPPRFRRPQAPKKKQKRQTEPHRFMDNGYRNLYSHRPLRPALAATHANRSTFTGHKSHDIYRMMSAKMAAVPRRDEDRTATYRAFRDFDVRHPILAQHLVRYPVVQYQQPGPYIQYSNQGAPAAAVHRPVPAQNEATLRKKAVQYVREYSRPSPRKRRLSDADPDETSTSEFEETQTSISSHSSPVKSTTRRPKLVPPSLLSLSSSPLTSTASGSKLTISQDRSKFTTTTADSDPNFDINQLTEHTSLITSLFQAYPHSTDQRGLREDIAMLVSVQNQRMRAWMKSEKQLARKRKQSEADSGAITTTATSGVFSSHLHVDGTVDEPSVASDEDLAVVMEEALQRHRRLEHEQEKRKERDEEMRQLFSSTAEMWQGGSSGETLADVYANESDASSVVGSSDSMITCEDGGAWSPAARKGRGFGFGFSFEGVGYDGGVE</sequence>
<name>A0A9W8YC04_9PLEO</name>
<comment type="caution">
    <text evidence="2">The sequence shown here is derived from an EMBL/GenBank/DDBJ whole genome shotgun (WGS) entry which is preliminary data.</text>
</comment>
<feature type="compositionally biased region" description="Low complexity" evidence="1">
    <location>
        <begin position="321"/>
        <end position="335"/>
    </location>
</feature>
<accession>A0A9W8YC04</accession>